<dbReference type="InterPro" id="IPR028994">
    <property type="entry name" value="Integrin_alpha_N"/>
</dbReference>
<keyword evidence="9" id="KW-1185">Reference proteome</keyword>
<keyword evidence="2" id="KW-0812">Transmembrane</keyword>
<dbReference type="Proteomes" id="UP000262172">
    <property type="component" value="Unassembled WGS sequence"/>
</dbReference>
<protein>
    <submittedName>
        <fullName evidence="8">VCBS repeat-containing protein</fullName>
    </submittedName>
</protein>
<dbReference type="InterPro" id="IPR011044">
    <property type="entry name" value="Quino_amine_DH_bsu"/>
</dbReference>
<dbReference type="SUPFAM" id="SSF50969">
    <property type="entry name" value="YVTN repeat-like/Quinoprotein amine dehydrogenase"/>
    <property type="match status" value="1"/>
</dbReference>
<feature type="region of interest" description="Disordered" evidence="6">
    <location>
        <begin position="63"/>
        <end position="86"/>
    </location>
</feature>
<reference evidence="8 9" key="1">
    <citation type="submission" date="2018-08" db="EMBL/GenBank/DDBJ databases">
        <title>Isolation, diversity and antifungal activity of Actinobacteria from cow dung.</title>
        <authorList>
            <person name="Ling L."/>
        </authorList>
    </citation>
    <scope>NUCLEOTIDE SEQUENCE [LARGE SCALE GENOMIC DNA]</scope>
    <source>
        <strain evidence="8 9">NEAU-LLE</strain>
    </source>
</reference>
<evidence type="ECO:0000256" key="3">
    <source>
        <dbReference type="ARBA" id="ARBA00022729"/>
    </source>
</evidence>
<dbReference type="PANTHER" id="PTHR21419:SF23">
    <property type="entry name" value="PROTEIN DEFECTIVE IN EXINE FORMATION 1"/>
    <property type="match status" value="1"/>
</dbReference>
<dbReference type="Pfam" id="PF13517">
    <property type="entry name" value="FG-GAP_3"/>
    <property type="match status" value="1"/>
</dbReference>
<evidence type="ECO:0000313" key="9">
    <source>
        <dbReference type="Proteomes" id="UP000262172"/>
    </source>
</evidence>
<dbReference type="AlphaFoldDB" id="A0A371NSW0"/>
<proteinExistence type="predicted"/>
<comment type="caution">
    <text evidence="8">The sequence shown here is derived from an EMBL/GenBank/DDBJ whole genome shotgun (WGS) entry which is preliminary data.</text>
</comment>
<gene>
    <name evidence="8" type="ORF">DY023_13145</name>
</gene>
<dbReference type="PANTHER" id="PTHR21419">
    <property type="match status" value="1"/>
</dbReference>
<sequence>MMFTRNKRRGLGVAATCAAVAMAAGMATPAFAAGTADEPMVLTPEQAEQLSAALSADVYRDAAAATQDAPAEGDAETETSDGGNTLQTETEAAAWKLTQRAAAEGDYGMVQTVPVAGAGDDYFAIDSLGLVQRRTAGGSEVWKRDNTSWYAEWGVKPVRPWQAEPYPARIVVGYNAVSPFGPASENGFATGDLTGDGVADLVFSAEVGSNPYRPMVGTPSTGTFVTIVDGADGRTLWHKLYAAVYGLSLVDGTLVLADSPYVNINSPAGSTLTLRGLTFAESGDGLKTESEWTYDPAAPKASSWADLEPIGDGLLAVAWDRRKDALATVPSGNTLVIDTADGSVKWTATDRLYSRQLHLDASRDRLVALEQSDPNEGVQYQVVAYALADGARSVLDTRVNAMPLAAAVGDLGDGGRSEIVVSETTLDGPTTFNASTVRGLDGDSAAQRWSYTTKRDAESTGNGPLVWGTTIVGGRVVLNIRDDAKSETGENRSGTWFGRITALAGNNGAVKWEHTGTAASQLWSQVLVSRKDVRVRTVDTLQNVRTYNVGSGKQTAITPLPADSSSAVTTDVNGDGIDDLVVGGNSFGLFAYDGPSLVAGKKVLIWTATLPGSVQKTVLADVNGDGRDEIVVAADTAAVVIDAATGKTIRTIDGSGEFVRTLGTPDLDDDGKAEIVLSTDSVQAYHADGKLAWRYKPQDGVVFGDVSFDGDRVYAEYASRGSLGLPASEIALGAVALKARDGAVVWRETPTVPEGLGLDGTVYGATQRAATFASPEIPYADGHAVVYTWLSRPTPALPPAMFMEIRDGRSGEVLHSARLGGPHNLGGWFTGPEGLMAVTTGAITTFGAEGDDTIMRTVPTLVDAGFATAPSGERIVVAGSEGGLSSWPASNLTVNSPGFLPSVASINAIAARELALGDLDGDGRVEAVSLNYNARGTDRAAGLFGSAYSTPFTAMRKFIVVSVDAP</sequence>
<feature type="chain" id="PRO_5016828534" evidence="7">
    <location>
        <begin position="33"/>
        <end position="966"/>
    </location>
</feature>
<dbReference type="InterPro" id="IPR013517">
    <property type="entry name" value="FG-GAP"/>
</dbReference>
<dbReference type="OrthoDB" id="151889at2"/>
<accession>A0A371NSW0</accession>
<dbReference type="InterPro" id="IPR045232">
    <property type="entry name" value="FAM234"/>
</dbReference>
<evidence type="ECO:0000256" key="5">
    <source>
        <dbReference type="ARBA" id="ARBA00023136"/>
    </source>
</evidence>
<evidence type="ECO:0000256" key="6">
    <source>
        <dbReference type="SAM" id="MobiDB-lite"/>
    </source>
</evidence>
<organism evidence="8 9">
    <name type="scientific">Microbacterium bovistercoris</name>
    <dbReference type="NCBI Taxonomy" id="2293570"/>
    <lineage>
        <taxon>Bacteria</taxon>
        <taxon>Bacillati</taxon>
        <taxon>Actinomycetota</taxon>
        <taxon>Actinomycetes</taxon>
        <taxon>Micrococcales</taxon>
        <taxon>Microbacteriaceae</taxon>
        <taxon>Microbacterium</taxon>
    </lineage>
</organism>
<dbReference type="GO" id="GO:0016020">
    <property type="term" value="C:membrane"/>
    <property type="evidence" value="ECO:0007669"/>
    <property type="project" value="UniProtKB-SubCell"/>
</dbReference>
<dbReference type="SUPFAM" id="SSF69318">
    <property type="entry name" value="Integrin alpha N-terminal domain"/>
    <property type="match status" value="1"/>
</dbReference>
<keyword evidence="3 7" id="KW-0732">Signal</keyword>
<evidence type="ECO:0000256" key="1">
    <source>
        <dbReference type="ARBA" id="ARBA00004167"/>
    </source>
</evidence>
<evidence type="ECO:0000313" key="8">
    <source>
        <dbReference type="EMBL" id="REJ04847.1"/>
    </source>
</evidence>
<feature type="signal peptide" evidence="7">
    <location>
        <begin position="1"/>
        <end position="32"/>
    </location>
</feature>
<evidence type="ECO:0000256" key="7">
    <source>
        <dbReference type="SAM" id="SignalP"/>
    </source>
</evidence>
<evidence type="ECO:0000256" key="2">
    <source>
        <dbReference type="ARBA" id="ARBA00022692"/>
    </source>
</evidence>
<keyword evidence="4" id="KW-1133">Transmembrane helix</keyword>
<name>A0A371NSW0_9MICO</name>
<comment type="subcellular location">
    <subcellularLocation>
        <location evidence="1">Membrane</location>
        <topology evidence="1">Single-pass membrane protein</topology>
    </subcellularLocation>
</comment>
<dbReference type="RefSeq" id="WP_116242785.1">
    <property type="nucleotide sequence ID" value="NZ_QUAB01000045.1"/>
</dbReference>
<dbReference type="EMBL" id="QUAB01000045">
    <property type="protein sequence ID" value="REJ04847.1"/>
    <property type="molecule type" value="Genomic_DNA"/>
</dbReference>
<keyword evidence="5" id="KW-0472">Membrane</keyword>
<evidence type="ECO:0000256" key="4">
    <source>
        <dbReference type="ARBA" id="ARBA00022989"/>
    </source>
</evidence>